<accession>A0A6B9F5X2</accession>
<dbReference type="Proteomes" id="UP000428325">
    <property type="component" value="Chromosome"/>
</dbReference>
<evidence type="ECO:0000313" key="1">
    <source>
        <dbReference type="EMBL" id="QGX93751.1"/>
    </source>
</evidence>
<dbReference type="OrthoDB" id="222354at2157"/>
<gene>
    <name evidence="1" type="ORF">EI982_02565</name>
</gene>
<organism evidence="1 2">
    <name type="scientific">Haloplanus rallus</name>
    <dbReference type="NCBI Taxonomy" id="1816183"/>
    <lineage>
        <taxon>Archaea</taxon>
        <taxon>Methanobacteriati</taxon>
        <taxon>Methanobacteriota</taxon>
        <taxon>Stenosarchaea group</taxon>
        <taxon>Halobacteria</taxon>
        <taxon>Halobacteriales</taxon>
        <taxon>Haloferacaceae</taxon>
        <taxon>Haloplanus</taxon>
    </lineage>
</organism>
<evidence type="ECO:0000313" key="2">
    <source>
        <dbReference type="Proteomes" id="UP000428325"/>
    </source>
</evidence>
<sequence length="213" mass="22837">MPLVPPSRLALVLSLVVLGSSLAVFGSAADIVTSDPHEFTIKDGALVATTDGSQQHVLVEDVRTVTRIEISHQDRYYAIQTVTRGPPPVDTQTRLRAQQAVTSAQTVGSDIPAPSSAAYAVRRIPARLSSDRAAAIGATPNTSLQTALTANASAFTVRQHDDTIVFARRESRWSDDRVLVVVTPHASGVQYSAVVNLRTETVESLVRLDRSGR</sequence>
<dbReference type="AlphaFoldDB" id="A0A6B9F5X2"/>
<dbReference type="GeneID" id="99244083"/>
<dbReference type="EMBL" id="CP034345">
    <property type="protein sequence ID" value="QGX93751.1"/>
    <property type="molecule type" value="Genomic_DNA"/>
</dbReference>
<reference evidence="1 2" key="1">
    <citation type="submission" date="2018-12" db="EMBL/GenBank/DDBJ databases">
        <title>Complete genome sequence of Haloplanus rallus MBLA0036.</title>
        <authorList>
            <person name="Nam Y.-d."/>
            <person name="Kang J."/>
            <person name="Chung W.-H."/>
            <person name="Park Y.S."/>
        </authorList>
    </citation>
    <scope>NUCLEOTIDE SEQUENCE [LARGE SCALE GENOMIC DNA]</scope>
    <source>
        <strain evidence="1 2">MBLA0036</strain>
    </source>
</reference>
<dbReference type="KEGG" id="hra:EI982_02565"/>
<keyword evidence="2" id="KW-1185">Reference proteome</keyword>
<protein>
    <submittedName>
        <fullName evidence="1">Uncharacterized protein</fullName>
    </submittedName>
</protein>
<name>A0A6B9F5X2_9EURY</name>
<dbReference type="RefSeq" id="WP_157687991.1">
    <property type="nucleotide sequence ID" value="NZ_CP034345.1"/>
</dbReference>
<proteinExistence type="predicted"/>